<keyword evidence="2" id="KW-0479">Metal-binding</keyword>
<dbReference type="GO" id="GO:0016787">
    <property type="term" value="F:hydrolase activity"/>
    <property type="evidence" value="ECO:0007669"/>
    <property type="project" value="UniProtKB-KW"/>
</dbReference>
<reference evidence="6" key="1">
    <citation type="submission" date="2014-01" db="EMBL/GenBank/DDBJ databases">
        <authorList>
            <person name="Brown-Elliot B."/>
            <person name="Wallace R."/>
            <person name="Lenaerts A."/>
            <person name="Ordway D."/>
            <person name="DeGroote M.A."/>
            <person name="Parker T."/>
            <person name="Sizemore C."/>
            <person name="Tallon L.J."/>
            <person name="Sadzewicz L.K."/>
            <person name="Sengamalay N."/>
            <person name="Fraser C.M."/>
            <person name="Hine E."/>
            <person name="Shefchek K.A."/>
            <person name="Das S.P."/>
            <person name="Tettelin H."/>
        </authorList>
    </citation>
    <scope>NUCLEOTIDE SEQUENCE [LARGE SCALE GENOMIC DNA]</scope>
    <source>
        <strain evidence="6">4042</strain>
    </source>
</reference>
<dbReference type="InterPro" id="IPR024607">
    <property type="entry name" value="Sulfatase_CS"/>
</dbReference>
<sequence length="258" mass="28777">MGPYAAPTAPEGSPNILYVVWDDVGIGTWDCFGGLVEMPTMTRIAERGVRLSQFHTTALCSPTRASLLTGRNATTVGMATIEEFTDGFPNCNGRIPAETALISEVLAERGYNTYCIGKWHLTPLEESNLASSKRHWPLSRGFERFYGFMGGETDQWYPDLVYDNHPVSPPATPEDGYHLSKDIADKTIEFIRDAKVIAPDKPWFAYVCPGAGMPAPCVHRMADKYTGRFDMGYERYRDVVLENQKSMGIVPRIPSCHR</sequence>
<evidence type="ECO:0000259" key="5">
    <source>
        <dbReference type="Pfam" id="PF00884"/>
    </source>
</evidence>
<evidence type="ECO:0000256" key="1">
    <source>
        <dbReference type="ARBA" id="ARBA00008779"/>
    </source>
</evidence>
<dbReference type="PANTHER" id="PTHR42693">
    <property type="entry name" value="ARYLSULFATASE FAMILY MEMBER"/>
    <property type="match status" value="1"/>
</dbReference>
<dbReference type="SUPFAM" id="SSF53649">
    <property type="entry name" value="Alkaline phosphatase-like"/>
    <property type="match status" value="1"/>
</dbReference>
<dbReference type="InterPro" id="IPR050738">
    <property type="entry name" value="Sulfatase"/>
</dbReference>
<evidence type="ECO:0000256" key="2">
    <source>
        <dbReference type="ARBA" id="ARBA00022723"/>
    </source>
</evidence>
<accession>X7YHN2</accession>
<proteinExistence type="inferred from homology"/>
<evidence type="ECO:0000256" key="4">
    <source>
        <dbReference type="ARBA" id="ARBA00022837"/>
    </source>
</evidence>
<dbReference type="PROSITE" id="PS00149">
    <property type="entry name" value="SULFATASE_2"/>
    <property type="match status" value="1"/>
</dbReference>
<name>X7YHN2_MYCXE</name>
<gene>
    <name evidence="6" type="ORF">I553_0740</name>
</gene>
<dbReference type="PATRIC" id="fig|1299334.3.peg.10318"/>
<dbReference type="PANTHER" id="PTHR42693:SF43">
    <property type="entry name" value="BLL2667 PROTEIN"/>
    <property type="match status" value="1"/>
</dbReference>
<evidence type="ECO:0000313" key="6">
    <source>
        <dbReference type="EMBL" id="EUA06614.1"/>
    </source>
</evidence>
<protein>
    <submittedName>
        <fullName evidence="6">Sulfatase family protein</fullName>
    </submittedName>
</protein>
<dbReference type="AlphaFoldDB" id="X7YHN2"/>
<dbReference type="EMBL" id="JAOB01000093">
    <property type="protein sequence ID" value="EUA06614.1"/>
    <property type="molecule type" value="Genomic_DNA"/>
</dbReference>
<keyword evidence="3" id="KW-0378">Hydrolase</keyword>
<dbReference type="GO" id="GO:0046872">
    <property type="term" value="F:metal ion binding"/>
    <property type="evidence" value="ECO:0007669"/>
    <property type="project" value="UniProtKB-KW"/>
</dbReference>
<dbReference type="PROSITE" id="PS00523">
    <property type="entry name" value="SULFATASE_1"/>
    <property type="match status" value="1"/>
</dbReference>
<evidence type="ECO:0000256" key="3">
    <source>
        <dbReference type="ARBA" id="ARBA00022801"/>
    </source>
</evidence>
<dbReference type="InterPro" id="IPR017850">
    <property type="entry name" value="Alkaline_phosphatase_core_sf"/>
</dbReference>
<dbReference type="InterPro" id="IPR000917">
    <property type="entry name" value="Sulfatase_N"/>
</dbReference>
<keyword evidence="4" id="KW-0106">Calcium</keyword>
<organism evidence="6">
    <name type="scientific">Mycobacterium xenopi 4042</name>
    <dbReference type="NCBI Taxonomy" id="1299334"/>
    <lineage>
        <taxon>Bacteria</taxon>
        <taxon>Bacillati</taxon>
        <taxon>Actinomycetota</taxon>
        <taxon>Actinomycetes</taxon>
        <taxon>Mycobacteriales</taxon>
        <taxon>Mycobacteriaceae</taxon>
        <taxon>Mycobacterium</taxon>
    </lineage>
</organism>
<comment type="similarity">
    <text evidence="1">Belongs to the sulfatase family.</text>
</comment>
<dbReference type="Pfam" id="PF00884">
    <property type="entry name" value="Sulfatase"/>
    <property type="match status" value="1"/>
</dbReference>
<dbReference type="Gene3D" id="3.40.720.10">
    <property type="entry name" value="Alkaline Phosphatase, subunit A"/>
    <property type="match status" value="1"/>
</dbReference>
<feature type="domain" description="Sulfatase N-terminal" evidence="5">
    <location>
        <begin position="14"/>
        <end position="237"/>
    </location>
</feature>
<comment type="caution">
    <text evidence="6">The sequence shown here is derived from an EMBL/GenBank/DDBJ whole genome shotgun (WGS) entry which is preliminary data.</text>
</comment>